<dbReference type="Gene3D" id="2.120.10.30">
    <property type="entry name" value="TolB, C-terminal domain"/>
    <property type="match status" value="1"/>
</dbReference>
<feature type="signal peptide" evidence="5">
    <location>
        <begin position="1"/>
        <end position="21"/>
    </location>
</feature>
<dbReference type="SUPFAM" id="SSF63829">
    <property type="entry name" value="Calcium-dependent phosphotriesterase"/>
    <property type="match status" value="1"/>
</dbReference>
<proteinExistence type="evidence at transcript level"/>
<evidence type="ECO:0000256" key="4">
    <source>
        <dbReference type="ARBA" id="ARBA00022729"/>
    </source>
</evidence>
<dbReference type="PANTHER" id="PTHR10009">
    <property type="entry name" value="PROTEIN YELLOW-RELATED"/>
    <property type="match status" value="1"/>
</dbReference>
<comment type="subcellular location">
    <subcellularLocation>
        <location evidence="1">Secreted</location>
    </subcellularLocation>
</comment>
<dbReference type="InterPro" id="IPR011042">
    <property type="entry name" value="6-blade_b-propeller_TolB-like"/>
</dbReference>
<feature type="chain" id="PRO_5011973531" evidence="5">
    <location>
        <begin position="22"/>
        <end position="398"/>
    </location>
</feature>
<evidence type="ECO:0000313" key="6">
    <source>
        <dbReference type="EMBL" id="ATB56346.1"/>
    </source>
</evidence>
<dbReference type="InterPro" id="IPR017996">
    <property type="entry name" value="MRJP/yellow-related"/>
</dbReference>
<keyword evidence="4 5" id="KW-0732">Signal</keyword>
<evidence type="ECO:0000256" key="1">
    <source>
        <dbReference type="ARBA" id="ARBA00004613"/>
    </source>
</evidence>
<organism evidence="6">
    <name type="scientific">Leptinotarsa decemlineata</name>
    <name type="common">Colorado potato beetle</name>
    <name type="synonym">Doryphora decemlineata</name>
    <dbReference type="NCBI Taxonomy" id="7539"/>
    <lineage>
        <taxon>Eukaryota</taxon>
        <taxon>Metazoa</taxon>
        <taxon>Ecdysozoa</taxon>
        <taxon>Arthropoda</taxon>
        <taxon>Hexapoda</taxon>
        <taxon>Insecta</taxon>
        <taxon>Pterygota</taxon>
        <taxon>Neoptera</taxon>
        <taxon>Endopterygota</taxon>
        <taxon>Coleoptera</taxon>
        <taxon>Polyphaga</taxon>
        <taxon>Cucujiformia</taxon>
        <taxon>Chrysomeloidea</taxon>
        <taxon>Chrysomelidae</taxon>
        <taxon>Chrysomelinae</taxon>
        <taxon>Doryphorini</taxon>
        <taxon>Leptinotarsa</taxon>
    </lineage>
</organism>
<evidence type="ECO:0000256" key="2">
    <source>
        <dbReference type="ARBA" id="ARBA00009127"/>
    </source>
</evidence>
<protein>
    <submittedName>
        <fullName evidence="6">Yellow-x4</fullName>
    </submittedName>
</protein>
<dbReference type="OrthoDB" id="9977471at2759"/>
<name>A0A290GSI7_LEPDE</name>
<dbReference type="PANTHER" id="PTHR10009:SF18">
    <property type="entry name" value="PROTEIN YELLOW-LIKE PROTEIN"/>
    <property type="match status" value="1"/>
</dbReference>
<accession>A0A290GSI7</accession>
<evidence type="ECO:0000256" key="3">
    <source>
        <dbReference type="ARBA" id="ARBA00022525"/>
    </source>
</evidence>
<evidence type="ECO:0000256" key="5">
    <source>
        <dbReference type="SAM" id="SignalP"/>
    </source>
</evidence>
<dbReference type="Pfam" id="PF03022">
    <property type="entry name" value="MRJP"/>
    <property type="match status" value="1"/>
</dbReference>
<dbReference type="EMBL" id="KY221848">
    <property type="protein sequence ID" value="ATB56346.1"/>
    <property type="molecule type" value="mRNA"/>
</dbReference>
<reference evidence="6" key="1">
    <citation type="submission" date="2016-11" db="EMBL/GenBank/DDBJ databases">
        <title>melanization related genes in Leptinotarsa decemlineata.</title>
        <authorList>
            <person name="Fu K."/>
        </authorList>
    </citation>
    <scope>NUCLEOTIDE SEQUENCE</scope>
</reference>
<comment type="similarity">
    <text evidence="2">Belongs to the major royal jelly protein family.</text>
</comment>
<sequence>MYLIFWTLLLLCILNSQKVCCRELFEVEFEWSHINYSWPSNLEYLEASAKGKYIPENVVFTGIKVYRDKLFLTTPKYRPGVPATLTYIPLRSNKKVNQPLIPYPDWEMNNDSYCGHLQSVQSMEIDPQGIMWVIDGVRIQYNTNCPCKLLLLDLNNSGKVIHEYVFPNEVCLGNGAFLNDIVLDGDHAYMTDNSYIDPGLIVYSKKANQAWKLRDRSMFPEENAPKFSVDGTPVTLKVAIDGIALSPKTVGRSVDRTLYYSPVTGYDLFSIQTSVLKNFSLFQNAKFRDKIKLIGRKQGATDGMMMDNVGNLFYTLVSHNAVGRWNIKTPFNNATILYQNNSSMIWPDTFGITQNGYLYMTSNYVSNYLDPNVELKLSSTIKFRVWKFHSGTMSYMYD</sequence>
<dbReference type="AlphaFoldDB" id="A0A290GSI7"/>
<keyword evidence="3" id="KW-0964">Secreted</keyword>
<dbReference type="GO" id="GO:0005576">
    <property type="term" value="C:extracellular region"/>
    <property type="evidence" value="ECO:0007669"/>
    <property type="project" value="UniProtKB-SubCell"/>
</dbReference>